<feature type="transmembrane region" description="Helical" evidence="1">
    <location>
        <begin position="235"/>
        <end position="261"/>
    </location>
</feature>
<reference evidence="2 3" key="1">
    <citation type="submission" date="2022-03" db="EMBL/GenBank/DDBJ databases">
        <authorList>
            <person name="Jo J.-H."/>
            <person name="Im W.-T."/>
        </authorList>
    </citation>
    <scope>NUCLEOTIDE SEQUENCE [LARGE SCALE GENOMIC DNA]</scope>
    <source>
        <strain evidence="2 3">SM33</strain>
    </source>
</reference>
<keyword evidence="1" id="KW-0472">Membrane</keyword>
<feature type="transmembrane region" description="Helical" evidence="1">
    <location>
        <begin position="45"/>
        <end position="65"/>
    </location>
</feature>
<accession>A0ABS9VKP1</accession>
<dbReference type="EMBL" id="JAKZHW010000001">
    <property type="protein sequence ID" value="MCH8615538.1"/>
    <property type="molecule type" value="Genomic_DNA"/>
</dbReference>
<dbReference type="Pfam" id="PF09955">
    <property type="entry name" value="DUF2189"/>
    <property type="match status" value="1"/>
</dbReference>
<keyword evidence="3" id="KW-1185">Reference proteome</keyword>
<organism evidence="2 3">
    <name type="scientific">Sphingomonas telluris</name>
    <dbReference type="NCBI Taxonomy" id="2907998"/>
    <lineage>
        <taxon>Bacteria</taxon>
        <taxon>Pseudomonadati</taxon>
        <taxon>Pseudomonadota</taxon>
        <taxon>Alphaproteobacteria</taxon>
        <taxon>Sphingomonadales</taxon>
        <taxon>Sphingomonadaceae</taxon>
        <taxon>Sphingomonas</taxon>
    </lineage>
</organism>
<dbReference type="RefSeq" id="WP_241446335.1">
    <property type="nucleotide sequence ID" value="NZ_JAKZHW010000001.1"/>
</dbReference>
<keyword evidence="1" id="KW-1133">Transmembrane helix</keyword>
<feature type="transmembrane region" description="Helical" evidence="1">
    <location>
        <begin position="71"/>
        <end position="91"/>
    </location>
</feature>
<proteinExistence type="predicted"/>
<evidence type="ECO:0000313" key="2">
    <source>
        <dbReference type="EMBL" id="MCH8615538.1"/>
    </source>
</evidence>
<gene>
    <name evidence="2" type="ORF">LZ016_05420</name>
</gene>
<comment type="caution">
    <text evidence="2">The sequence shown here is derived from an EMBL/GenBank/DDBJ whole genome shotgun (WGS) entry which is preliminary data.</text>
</comment>
<feature type="transmembrane region" description="Helical" evidence="1">
    <location>
        <begin position="179"/>
        <end position="204"/>
    </location>
</feature>
<feature type="transmembrane region" description="Helical" evidence="1">
    <location>
        <begin position="123"/>
        <end position="149"/>
    </location>
</feature>
<evidence type="ECO:0000313" key="3">
    <source>
        <dbReference type="Proteomes" id="UP001203058"/>
    </source>
</evidence>
<protein>
    <submittedName>
        <fullName evidence="2">DUF2189 domain-containing protein</fullName>
    </submittedName>
</protein>
<sequence>MPATTVSASRSTASSDIAVRKISWDDARAALREGWGDFMEMRGDLIFVGLLYPLIGVVAATAIIGGALLPLLFPIVAGIAFLGPVAAIGFYEMARRREQGLQSNWQHFFDVRRRPAADDIASVAGLLLTVFAAWLIVAGVLYVALWGFWAPPWLTEFVWYSPHSLSEFVRRLFTTPEGWALIILGNAIGFAFAALVLAISVVSLPMLVDCNVSASEAVSTSWRAARTNPGVMLRWGLTVAALLVVGSIPLFIGLAAVLPWLGYATWHLYTKLVDRSSIRASCE</sequence>
<keyword evidence="1" id="KW-0812">Transmembrane</keyword>
<name>A0ABS9VKP1_9SPHN</name>
<dbReference type="Proteomes" id="UP001203058">
    <property type="component" value="Unassembled WGS sequence"/>
</dbReference>
<evidence type="ECO:0000256" key="1">
    <source>
        <dbReference type="SAM" id="Phobius"/>
    </source>
</evidence>
<dbReference type="InterPro" id="IPR018692">
    <property type="entry name" value="DUF2189"/>
</dbReference>